<keyword evidence="3" id="KW-1185">Reference proteome</keyword>
<dbReference type="KEGG" id="cmt:CCM_05074"/>
<evidence type="ECO:0000313" key="3">
    <source>
        <dbReference type="Proteomes" id="UP000001610"/>
    </source>
</evidence>
<dbReference type="GeneID" id="18167094"/>
<name>G3JHL0_CORMM</name>
<accession>G3JHL0</accession>
<dbReference type="RefSeq" id="XP_006670283.1">
    <property type="nucleotide sequence ID" value="XM_006670220.1"/>
</dbReference>
<organism evidence="2 3">
    <name type="scientific">Cordyceps militaris (strain CM01)</name>
    <name type="common">Caterpillar fungus</name>
    <dbReference type="NCBI Taxonomy" id="983644"/>
    <lineage>
        <taxon>Eukaryota</taxon>
        <taxon>Fungi</taxon>
        <taxon>Dikarya</taxon>
        <taxon>Ascomycota</taxon>
        <taxon>Pezizomycotina</taxon>
        <taxon>Sordariomycetes</taxon>
        <taxon>Hypocreomycetidae</taxon>
        <taxon>Hypocreales</taxon>
        <taxon>Cordycipitaceae</taxon>
        <taxon>Cordyceps</taxon>
    </lineage>
</organism>
<dbReference type="Proteomes" id="UP000001610">
    <property type="component" value="Unassembled WGS sequence"/>
</dbReference>
<dbReference type="AlphaFoldDB" id="G3JHL0"/>
<sequence>MWNISSYRMFVRSTEYVPAIRKNTFQPYEKSTSRTSSAAKSLSTTPELRFLPGLPETVREVLQTTTAEKFFKSGFGQNDSPDFFLALVQADTSKWLNAIKQRALSLATLHIRDRIVYDGYRGEKGYCNLAAKDVLVRVAAAYNPEFSGVRISKLITENIDRGTRYSQLALETSLSAAFSLCPDHAWWYEKRIPKSKDNEARKTFVSKLRAEGAKTDAEINEEFEQLRKADQINKDVEFARRFQTKIQEILGCIYARCDAWLESGEHSAATAETMRCLVESSERAKGQRNRHDTAPAPIQVLMSDNGATSVEIASNADLLSTPPVFHHESLDVLANTALLQAQSQNAPSHSYADHHCGTEAADATTHQARAATTLSLPSSAASLFDSSLQPHHLHARSSDGAALPSNNGQKRLYDGEEASTTKRQKSVPGPTASGLNNGVEAVMAGGLDDLGPDLGDCAESTPSQQTGFVDQWDWSEVIQQPTSNHWNWYMDGTDISLNTGNQFRDEELTFSL</sequence>
<reference evidence="2 3" key="1">
    <citation type="journal article" date="2011" name="Genome Biol.">
        <title>Genome sequence of the insect pathogenic fungus Cordyceps militaris, a valued traditional Chinese medicine.</title>
        <authorList>
            <person name="Zheng P."/>
            <person name="Xia Y."/>
            <person name="Xiao G."/>
            <person name="Xiong C."/>
            <person name="Hu X."/>
            <person name="Zhang S."/>
            <person name="Zheng H."/>
            <person name="Huang Y."/>
            <person name="Zhou Y."/>
            <person name="Wang S."/>
            <person name="Zhao G.P."/>
            <person name="Liu X."/>
            <person name="St Leger R.J."/>
            <person name="Wang C."/>
        </authorList>
    </citation>
    <scope>NUCLEOTIDE SEQUENCE [LARGE SCALE GENOMIC DNA]</scope>
    <source>
        <strain evidence="2 3">CM01</strain>
    </source>
</reference>
<feature type="region of interest" description="Disordered" evidence="1">
    <location>
        <begin position="391"/>
        <end position="436"/>
    </location>
</feature>
<dbReference type="EMBL" id="JH126402">
    <property type="protein sequence ID" value="EGX90918.1"/>
    <property type="molecule type" value="Genomic_DNA"/>
</dbReference>
<evidence type="ECO:0000256" key="1">
    <source>
        <dbReference type="SAM" id="MobiDB-lite"/>
    </source>
</evidence>
<dbReference type="VEuPathDB" id="FungiDB:CCM_05074"/>
<gene>
    <name evidence="2" type="ORF">CCM_05074</name>
</gene>
<proteinExistence type="predicted"/>
<dbReference type="InParanoid" id="G3JHL0"/>
<protein>
    <submittedName>
        <fullName evidence="2">Uncharacterized protein</fullName>
    </submittedName>
</protein>
<evidence type="ECO:0000313" key="2">
    <source>
        <dbReference type="EMBL" id="EGX90918.1"/>
    </source>
</evidence>
<dbReference type="HOGENOM" id="CLU_532100_0_0_1"/>